<evidence type="ECO:0000313" key="2">
    <source>
        <dbReference type="Proteomes" id="UP001417504"/>
    </source>
</evidence>
<organism evidence="1 2">
    <name type="scientific">Stephania japonica</name>
    <dbReference type="NCBI Taxonomy" id="461633"/>
    <lineage>
        <taxon>Eukaryota</taxon>
        <taxon>Viridiplantae</taxon>
        <taxon>Streptophyta</taxon>
        <taxon>Embryophyta</taxon>
        <taxon>Tracheophyta</taxon>
        <taxon>Spermatophyta</taxon>
        <taxon>Magnoliopsida</taxon>
        <taxon>Ranunculales</taxon>
        <taxon>Menispermaceae</taxon>
        <taxon>Menispermoideae</taxon>
        <taxon>Cissampelideae</taxon>
        <taxon>Stephania</taxon>
    </lineage>
</organism>
<sequence length="567" mass="63222">MLGKSMKILEVDKCSLMLSSSLTVAMAVNVSRKSNCALKWALERFSDEGKVMFKLLHVRAKITTVPTPSPYTSKADGSNKYESSETISCTDSDFTYDTSSQTGFGAWGCFAFGEDTKDIITTNLEKLLVLWTARLKPRQKIVFNEVSICSDMFYIEKRESMQDRIMGPTPKECTCWSKLKFACLAVNKLEMIACVAVLDNMLCKGYMMTRGFHCSLSSSSSLSPNLCYLISNPTFLSFAPQRLPSKSSWLRRDWRRFDFRICASSSSATVAKPGGIKITSVPTKPIKGKKTRTSGIHKKVKVFKKENYLANWIKVHDFLVCLITTLFRFALGEMTVRETLAFSARVQGVGAGHAKLLLEFSRREKEANIKPDLDLDLFMKLMLLSSLTVAVVVNGSRKSNCALKWALERFSDEGKVMFKLLHVRARITTVPTPMGNYIPISQVRDDVATAYKKEMEWKTSKRLLLHKQLCSEKRVEAEIVQIEADDVPVAISNEVSSYAIESISLACKWGYKDVEPSQTPKIGDSSATHLALLILPTGHAIRSSVSALLWQVPSDACSSARRTALAS</sequence>
<dbReference type="AlphaFoldDB" id="A0AAP0JD87"/>
<proteinExistence type="predicted"/>
<evidence type="ECO:0000313" key="1">
    <source>
        <dbReference type="EMBL" id="KAK9130802.1"/>
    </source>
</evidence>
<dbReference type="PANTHER" id="PTHR47382:SF9">
    <property type="entry name" value="U-BOX KINASE FAMILY PROTEIN"/>
    <property type="match status" value="1"/>
</dbReference>
<keyword evidence="2" id="KW-1185">Reference proteome</keyword>
<comment type="caution">
    <text evidence="1">The sequence shown here is derived from an EMBL/GenBank/DDBJ whole genome shotgun (WGS) entry which is preliminary data.</text>
</comment>
<gene>
    <name evidence="1" type="ORF">Sjap_011289</name>
</gene>
<dbReference type="Proteomes" id="UP001417504">
    <property type="component" value="Unassembled WGS sequence"/>
</dbReference>
<reference evidence="1 2" key="1">
    <citation type="submission" date="2024-01" db="EMBL/GenBank/DDBJ databases">
        <title>Genome assemblies of Stephania.</title>
        <authorList>
            <person name="Yang L."/>
        </authorList>
    </citation>
    <scope>NUCLEOTIDE SEQUENCE [LARGE SCALE GENOMIC DNA]</scope>
    <source>
        <strain evidence="1">QJT</strain>
        <tissue evidence="1">Leaf</tissue>
    </source>
</reference>
<protein>
    <submittedName>
        <fullName evidence="1">Uncharacterized protein</fullName>
    </submittedName>
</protein>
<name>A0AAP0JD87_9MAGN</name>
<dbReference type="PANTHER" id="PTHR47382">
    <property type="entry name" value="U-BOX DOMAIN-CONTAINING PROTEIN 52-LIKE"/>
    <property type="match status" value="1"/>
</dbReference>
<accession>A0AAP0JD87</accession>
<dbReference type="EMBL" id="JBBNAE010000004">
    <property type="protein sequence ID" value="KAK9130802.1"/>
    <property type="molecule type" value="Genomic_DNA"/>
</dbReference>